<evidence type="ECO:0000313" key="2">
    <source>
        <dbReference type="Proteomes" id="UP001140087"/>
    </source>
</evidence>
<name>A0ACC1L9Z5_9FUNG</name>
<proteinExistence type="predicted"/>
<dbReference type="Proteomes" id="UP001140087">
    <property type="component" value="Unassembled WGS sequence"/>
</dbReference>
<protein>
    <submittedName>
        <fullName evidence="1">Oxysterol-binding protein 3</fullName>
    </submittedName>
</protein>
<accession>A0ACC1L9Z5</accession>
<organism evidence="1 2">
    <name type="scientific">Coemansia helicoidea</name>
    <dbReference type="NCBI Taxonomy" id="1286919"/>
    <lineage>
        <taxon>Eukaryota</taxon>
        <taxon>Fungi</taxon>
        <taxon>Fungi incertae sedis</taxon>
        <taxon>Zoopagomycota</taxon>
        <taxon>Kickxellomycotina</taxon>
        <taxon>Kickxellomycetes</taxon>
        <taxon>Kickxellales</taxon>
        <taxon>Kickxellaceae</taxon>
        <taxon>Coemansia</taxon>
    </lineage>
</organism>
<keyword evidence="2" id="KW-1185">Reference proteome</keyword>
<dbReference type="EMBL" id="JANBUN010000488">
    <property type="protein sequence ID" value="KAJ2803372.1"/>
    <property type="molecule type" value="Genomic_DNA"/>
</dbReference>
<evidence type="ECO:0000313" key="1">
    <source>
        <dbReference type="EMBL" id="KAJ2803372.1"/>
    </source>
</evidence>
<comment type="caution">
    <text evidence="1">The sequence shown here is derived from an EMBL/GenBank/DDBJ whole genome shotgun (WGS) entry which is preliminary data.</text>
</comment>
<reference evidence="1" key="1">
    <citation type="submission" date="2022-07" db="EMBL/GenBank/DDBJ databases">
        <title>Phylogenomic reconstructions and comparative analyses of Kickxellomycotina fungi.</title>
        <authorList>
            <person name="Reynolds N.K."/>
            <person name="Stajich J.E."/>
            <person name="Barry K."/>
            <person name="Grigoriev I.V."/>
            <person name="Crous P."/>
            <person name="Smith M.E."/>
        </authorList>
    </citation>
    <scope>NUCLEOTIDE SEQUENCE</scope>
    <source>
        <strain evidence="1">BCRC 34780</strain>
    </source>
</reference>
<gene>
    <name evidence="1" type="primary">OSH3_1</name>
    <name evidence="1" type="ORF">H4R21_002057</name>
</gene>
<sequence length="141" mass="15026">MVSSTASVASAAVAVGIVAIASPDRDTDSGSDRDVDGFCDGADESPGAPRLDRMRLGLIRDPDFVEALAKNSLRSPRTAPGARHDAAGTAWVPQWFEETDDPESPSGRSWVYKGGYWAARAQRAFPPLISLWHADQGGEAR</sequence>